<evidence type="ECO:0000313" key="2">
    <source>
        <dbReference type="EMBL" id="ARF60343.1"/>
    </source>
</evidence>
<evidence type="ECO:0000313" key="3">
    <source>
        <dbReference type="Proteomes" id="UP000192445"/>
    </source>
</evidence>
<feature type="compositionally biased region" description="Gly residues" evidence="1">
    <location>
        <begin position="269"/>
        <end position="279"/>
    </location>
</feature>
<feature type="region of interest" description="Disordered" evidence="1">
    <location>
        <begin position="260"/>
        <end position="286"/>
    </location>
</feature>
<dbReference type="RefSeq" id="WP_083192026.1">
    <property type="nucleotide sequence ID" value="NZ_CP020570.1"/>
</dbReference>
<dbReference type="Gene3D" id="1.25.10.10">
    <property type="entry name" value="Leucine-rich Repeat Variant"/>
    <property type="match status" value="2"/>
</dbReference>
<name>A0A1V0U569_STRVN</name>
<reference evidence="2 3" key="1">
    <citation type="submission" date="2017-03" db="EMBL/GenBank/DDBJ databases">
        <title>Complete Genome Sequence of a natural compounds producer, Streptomyces violaceus S21.</title>
        <authorList>
            <person name="Zhong C."/>
            <person name="Zhao Z."/>
            <person name="Fu J."/>
            <person name="Zong G."/>
            <person name="Qin R."/>
            <person name="Cao G."/>
        </authorList>
    </citation>
    <scope>NUCLEOTIDE SEQUENCE [LARGE SCALE GENOMIC DNA]</scope>
    <source>
        <strain evidence="2 3">S21</strain>
    </source>
</reference>
<keyword evidence="2" id="KW-0456">Lyase</keyword>
<organism evidence="2 3">
    <name type="scientific">Streptomyces violaceoruber</name>
    <dbReference type="NCBI Taxonomy" id="1935"/>
    <lineage>
        <taxon>Bacteria</taxon>
        <taxon>Bacillati</taxon>
        <taxon>Actinomycetota</taxon>
        <taxon>Actinomycetes</taxon>
        <taxon>Kitasatosporales</taxon>
        <taxon>Streptomycetaceae</taxon>
        <taxon>Streptomyces</taxon>
        <taxon>Streptomyces violaceoruber group</taxon>
    </lineage>
</organism>
<feature type="region of interest" description="Disordered" evidence="1">
    <location>
        <begin position="1219"/>
        <end position="1257"/>
    </location>
</feature>
<dbReference type="InterPro" id="IPR016024">
    <property type="entry name" value="ARM-type_fold"/>
</dbReference>
<dbReference type="SUPFAM" id="SSF48371">
    <property type="entry name" value="ARM repeat"/>
    <property type="match status" value="1"/>
</dbReference>
<protein>
    <submittedName>
        <fullName evidence="2">PBS lyase</fullName>
    </submittedName>
</protein>
<dbReference type="GO" id="GO:0016829">
    <property type="term" value="F:lyase activity"/>
    <property type="evidence" value="ECO:0007669"/>
    <property type="project" value="UniProtKB-KW"/>
</dbReference>
<dbReference type="SMART" id="SM00567">
    <property type="entry name" value="EZ_HEAT"/>
    <property type="match status" value="6"/>
</dbReference>
<dbReference type="OrthoDB" id="3272910at2"/>
<accession>A0A1V0U569</accession>
<dbReference type="EMBL" id="CP020570">
    <property type="protein sequence ID" value="ARF60343.1"/>
    <property type="molecule type" value="Genomic_DNA"/>
</dbReference>
<dbReference type="Proteomes" id="UP000192445">
    <property type="component" value="Chromosome"/>
</dbReference>
<dbReference type="InterPro" id="IPR004155">
    <property type="entry name" value="PBS_lyase_HEAT"/>
</dbReference>
<sequence length="1721" mass="181488">MTTPPDAALHAALDRADAALLARLSATRACPSDLLGRLVRHPAPRIRHLGLTLLAERLDEPGSGPGNAPGPRRGEPGPGGGATEDRESGRVDRLTRLLPDSPGSSPEESLLLARLHARIAVRRPAHRLPDWRAGRLPVRVRIAWLRAELLGDPAVLRTEPVGELLYRAVRECRAADAHRPDRLVAELVDTGDPVLRIEALRLARDGLYAGLLAPAFVRGRLLHLVDAPDHDVVTGALHALAEPWAAVTPVAQAALTRVVERAEEDGGRDGSGYEGPGGNGKRRSGDPAASVAAALVVAARHGHPAVLWSVAENPAAAPAPRRRAVELLGERAERTDIGRLVELAATDPLLLAGPALACLRALHRRGHFPAERDAGPLLALALADHTLPAQDVATVLYTCRHRMLDVLTDAPATAPDWPRRLALLVALARQGAADVPIGEAVTRLLPAARAPRPFLGALRALRPPNAEEAVLALLPTAPAAALDALEAIGGEPTRTVLAHALGVGSPEDVPAEAPTDSSRTAGPADVLTYASATGVAAPPAPGGARGIPPLPDPGRARGLPEPLAPVRAARLPVAPALRPVRDRALALLWHLTEDPARRRALLARLDPQNLPPDVEADLGAPDEGELAVLRARVDGDDPVASLCRVARYAGPRTLPLVADLLLRVVRDLAAPGDPDVARPADASRPDAGQGGDARPDGEPELPAEALEAVCSLGRRLRERRRVRPVCLLDAPAGTGAGHAFLADTVLGLLERPGLTGGEQAVLLKALLQVPASPSTRARVHRMLRHRDPHVRKHVIALLAHDASGDDARALSATLVPLTRDPDIRTVRAALAALGTARARWAGEAVAVCLHHRNMNIRKTAAAALLHAGAPASVPHLLRAIGRDDNPGLRSAMVGALRAVVGDAYAATLLAAAEAAGDVRVRRLLLSALDREVTVRAVLALDAAGSPAVPVLLTLIAEGDVRPASGSVEMLAEALTRHGVRWTRPEPPTTPGGPPDGAEADLVALVRTGWDPATALRIARRPALPDAGSARRHPSVRGLFGRWLELADHCDEAGDRSRVVCCAVRLCPGPWSPEEQETLARYAGTLADAFDAAVTGGAGTGVPSASGAPEAAGHSIPRQRAERAAELLDVLHAIAPHLSSVRRFAAVEGLRLLASADPGGLPRPEALAAVPALLRRLGAVLVRADLDRALAAAHLGADPWRTAPAVLREVFGVPVEQREGVDEPACPSDELTEGVRSPEAPARLRDRCAASRGGAGDEALPESRKLLAALVDAYPGAASDERGSLVDRMSALQPLDAPEWTISETRETLSAEHSSRTVRAEDLDQPRSAVQRDRLLALLEAERPERRTAAAQTLRHWPEPQTALAVLRAYLRGRTDVLPDPAVDLPAPLAAYSGEGCGSRHADAESTAHDASPERVLAWLARLPGDELTGLAPTVVTWWEHGPPAVHEAARVVLHAVPADALAHLLAPRIEAGDLGLLDLLSGSPLLRTPALDRAARRLRAQGHEDMADRLVLVDGPLRAPGSAYEDEAVLDAVRTSPRAPAEQTSLSGLIRIARDGAPERIRRALTRIVELGASASGGGVDPELICLMEELLRHPRTGVRLHAHRVSRTLFDRDTHARLTAFLLADPVPDVVRGAIRMLGRAAWEPALPDLVRLLGHPKPAVRTAARDALVDFGATAVPPLRRAAARARPDRRSLYTDVLADVDARAETEAATTTEAGTDT</sequence>
<dbReference type="KEGG" id="svu:B1H20_02280"/>
<feature type="region of interest" description="Disordered" evidence="1">
    <location>
        <begin position="672"/>
        <end position="701"/>
    </location>
</feature>
<proteinExistence type="predicted"/>
<evidence type="ECO:0000256" key="1">
    <source>
        <dbReference type="SAM" id="MobiDB-lite"/>
    </source>
</evidence>
<dbReference type="Pfam" id="PF13646">
    <property type="entry name" value="HEAT_2"/>
    <property type="match status" value="2"/>
</dbReference>
<feature type="compositionally biased region" description="Basic and acidic residues" evidence="1">
    <location>
        <begin position="675"/>
        <end position="684"/>
    </location>
</feature>
<gene>
    <name evidence="2" type="ORF">B1H20_02280</name>
</gene>
<dbReference type="InterPro" id="IPR011989">
    <property type="entry name" value="ARM-like"/>
</dbReference>
<feature type="region of interest" description="Disordered" evidence="1">
    <location>
        <begin position="57"/>
        <end position="90"/>
    </location>
</feature>
<feature type="region of interest" description="Disordered" evidence="1">
    <location>
        <begin position="1306"/>
        <end position="1325"/>
    </location>
</feature>